<protein>
    <submittedName>
        <fullName evidence="1">Uncharacterized protein</fullName>
    </submittedName>
</protein>
<organism evidence="1 2">
    <name type="scientific">Phialemonium atrogriseum</name>
    <dbReference type="NCBI Taxonomy" id="1093897"/>
    <lineage>
        <taxon>Eukaryota</taxon>
        <taxon>Fungi</taxon>
        <taxon>Dikarya</taxon>
        <taxon>Ascomycota</taxon>
        <taxon>Pezizomycotina</taxon>
        <taxon>Sordariomycetes</taxon>
        <taxon>Sordariomycetidae</taxon>
        <taxon>Cephalothecales</taxon>
        <taxon>Cephalothecaceae</taxon>
        <taxon>Phialemonium</taxon>
    </lineage>
</organism>
<sequence length="157" mass="17787">MESFWLRYVTDSTFPDITPLHDGQDSVIDIVALPGLGSHPIGSFQAKGGDQVWLRDFLHKDIPNARILLYGYNTAIQRDDARYSIQHLAKSFLDSFNTFRGATNVMSSWATSTRSLFLTSCIDLSTACNLHRAQSRRFAHQRGDVIPRFCSFRLVCK</sequence>
<gene>
    <name evidence="1" type="ORF">QBC33DRAFT_289312</name>
</gene>
<keyword evidence="2" id="KW-1185">Reference proteome</keyword>
<dbReference type="GeneID" id="85306501"/>
<dbReference type="RefSeq" id="XP_060278374.1">
    <property type="nucleotide sequence ID" value="XM_060423314.1"/>
</dbReference>
<evidence type="ECO:0000313" key="2">
    <source>
        <dbReference type="Proteomes" id="UP001244011"/>
    </source>
</evidence>
<dbReference type="EMBL" id="MU839041">
    <property type="protein sequence ID" value="KAK1762161.1"/>
    <property type="molecule type" value="Genomic_DNA"/>
</dbReference>
<dbReference type="Proteomes" id="UP001244011">
    <property type="component" value="Unassembled WGS sequence"/>
</dbReference>
<accession>A0AAJ0FB68</accession>
<evidence type="ECO:0000313" key="1">
    <source>
        <dbReference type="EMBL" id="KAK1762161.1"/>
    </source>
</evidence>
<comment type="caution">
    <text evidence="1">The sequence shown here is derived from an EMBL/GenBank/DDBJ whole genome shotgun (WGS) entry which is preliminary data.</text>
</comment>
<name>A0AAJ0FB68_9PEZI</name>
<reference evidence="1" key="1">
    <citation type="submission" date="2023-06" db="EMBL/GenBank/DDBJ databases">
        <title>Genome-scale phylogeny and comparative genomics of the fungal order Sordariales.</title>
        <authorList>
            <consortium name="Lawrence Berkeley National Laboratory"/>
            <person name="Hensen N."/>
            <person name="Bonometti L."/>
            <person name="Westerberg I."/>
            <person name="Brannstrom I.O."/>
            <person name="Guillou S."/>
            <person name="Cros-Aarteil S."/>
            <person name="Calhoun S."/>
            <person name="Haridas S."/>
            <person name="Kuo A."/>
            <person name="Mondo S."/>
            <person name="Pangilinan J."/>
            <person name="Riley R."/>
            <person name="Labutti K."/>
            <person name="Andreopoulos B."/>
            <person name="Lipzen A."/>
            <person name="Chen C."/>
            <person name="Yanf M."/>
            <person name="Daum C."/>
            <person name="Ng V."/>
            <person name="Clum A."/>
            <person name="Steindorff A."/>
            <person name="Ohm R."/>
            <person name="Martin F."/>
            <person name="Silar P."/>
            <person name="Natvig D."/>
            <person name="Lalanne C."/>
            <person name="Gautier V."/>
            <person name="Ament-Velasquez S.L."/>
            <person name="Kruys A."/>
            <person name="Hutchinson M.I."/>
            <person name="Powell A.J."/>
            <person name="Barry K."/>
            <person name="Miller A.N."/>
            <person name="Grigoriev I.V."/>
            <person name="Debuchy R."/>
            <person name="Gladieux P."/>
            <person name="Thoren M.H."/>
            <person name="Johannesson H."/>
        </authorList>
    </citation>
    <scope>NUCLEOTIDE SEQUENCE</scope>
    <source>
        <strain evidence="1">8032-3</strain>
    </source>
</reference>
<proteinExistence type="predicted"/>
<dbReference type="AlphaFoldDB" id="A0AAJ0FB68"/>